<dbReference type="InterPro" id="IPR018485">
    <property type="entry name" value="FGGY_C"/>
</dbReference>
<dbReference type="AlphaFoldDB" id="A0A7G9G376"/>
<dbReference type="InterPro" id="IPR018484">
    <property type="entry name" value="FGGY_N"/>
</dbReference>
<evidence type="ECO:0000259" key="7">
    <source>
        <dbReference type="Pfam" id="PF00370"/>
    </source>
</evidence>
<evidence type="ECO:0000313" key="10">
    <source>
        <dbReference type="Proteomes" id="UP000515823"/>
    </source>
</evidence>
<proteinExistence type="inferred from homology"/>
<feature type="domain" description="Carbohydrate kinase FGGY C-terminal" evidence="8">
    <location>
        <begin position="251"/>
        <end position="441"/>
    </location>
</feature>
<dbReference type="KEGG" id="qdo:H9Q78_12555"/>
<dbReference type="InterPro" id="IPR050406">
    <property type="entry name" value="FGGY_Carb_Kinase"/>
</dbReference>
<keyword evidence="2" id="KW-0808">Transferase</keyword>
<protein>
    <submittedName>
        <fullName evidence="9">Rhamnulokinase</fullName>
    </submittedName>
</protein>
<dbReference type="Pfam" id="PF00370">
    <property type="entry name" value="FGGY_N"/>
    <property type="match status" value="1"/>
</dbReference>
<evidence type="ECO:0000256" key="6">
    <source>
        <dbReference type="ARBA" id="ARBA00023308"/>
    </source>
</evidence>
<evidence type="ECO:0000256" key="1">
    <source>
        <dbReference type="ARBA" id="ARBA00009156"/>
    </source>
</evidence>
<evidence type="ECO:0000256" key="4">
    <source>
        <dbReference type="ARBA" id="ARBA00022777"/>
    </source>
</evidence>
<feature type="domain" description="Carbohydrate kinase FGGY N-terminal" evidence="7">
    <location>
        <begin position="8"/>
        <end position="242"/>
    </location>
</feature>
<sequence>MEKKFRMAALDIGTSSVRTFLAEYDGRTVEIQEKNRFYHESVPALGHEYWDLLGVFAQVRDALLAAAKDAPLDSLALDSWGTDMTALDRNGEYLWGGICARDCRFNGLKEEFFERVPEKEIYMRTGVQFLNWNTLYLLYYLVKEKPWMLESISCMLFTPDFFNYFLTGEKNADYSIASTSQMLDPWRKTWDETLLGAVPFPREKLLPVTQAHMLGKTRESIRGHRVPVMSGCSHDTAAAAAGVPAESQDFVYIVCGSWAMIGIESDTPIINETAARYRFTNEGGSDGRIRFLKNVMGMWMIQESRRQWIREGKEFSFGELAELGAVCEPFQSVIDVDDARLVPPGDIPGVIRRLCLESGQPVPETAGQVIRCIDDSLALKFKVMKERLEECSGRRFSVIHIVAGGSQDASLCQAIADAAACVVKAGPAEASAYGNTSVQLLAGGLAGSLMETREIVRRSVEIRIYEPKKNDRMEEAFENNRKLFERIHY</sequence>
<dbReference type="Proteomes" id="UP000515823">
    <property type="component" value="Chromosome"/>
</dbReference>
<dbReference type="GO" id="GO:0019301">
    <property type="term" value="P:rhamnose catabolic process"/>
    <property type="evidence" value="ECO:0007669"/>
    <property type="project" value="InterPro"/>
</dbReference>
<dbReference type="RefSeq" id="WP_249302099.1">
    <property type="nucleotide sequence ID" value="NZ_CP060634.1"/>
</dbReference>
<gene>
    <name evidence="9" type="ORF">H9Q78_12555</name>
</gene>
<reference evidence="9 10" key="1">
    <citation type="submission" date="2020-08" db="EMBL/GenBank/DDBJ databases">
        <authorList>
            <person name="Liu C."/>
            <person name="Sun Q."/>
        </authorList>
    </citation>
    <scope>NUCLEOTIDE SEQUENCE [LARGE SCALE GENOMIC DNA]</scope>
    <source>
        <strain evidence="9 10">NSJ-38</strain>
    </source>
</reference>
<comment type="similarity">
    <text evidence="1">Belongs to the FGGY kinase family.</text>
</comment>
<dbReference type="GO" id="GO:0008993">
    <property type="term" value="F:rhamnulokinase activity"/>
    <property type="evidence" value="ECO:0007669"/>
    <property type="project" value="InterPro"/>
</dbReference>
<dbReference type="PANTHER" id="PTHR43095:SF2">
    <property type="entry name" value="GLUCONOKINASE"/>
    <property type="match status" value="1"/>
</dbReference>
<dbReference type="SUPFAM" id="SSF53067">
    <property type="entry name" value="Actin-like ATPase domain"/>
    <property type="match status" value="2"/>
</dbReference>
<evidence type="ECO:0000256" key="5">
    <source>
        <dbReference type="ARBA" id="ARBA00022840"/>
    </source>
</evidence>
<dbReference type="GO" id="GO:0005524">
    <property type="term" value="F:ATP binding"/>
    <property type="evidence" value="ECO:0007669"/>
    <property type="project" value="UniProtKB-KW"/>
</dbReference>
<dbReference type="PANTHER" id="PTHR43095">
    <property type="entry name" value="SUGAR KINASE"/>
    <property type="match status" value="1"/>
</dbReference>
<dbReference type="Gene3D" id="3.30.420.40">
    <property type="match status" value="2"/>
</dbReference>
<keyword evidence="3" id="KW-0547">Nucleotide-binding</keyword>
<evidence type="ECO:0000256" key="3">
    <source>
        <dbReference type="ARBA" id="ARBA00022741"/>
    </source>
</evidence>
<dbReference type="InterPro" id="IPR043129">
    <property type="entry name" value="ATPase_NBD"/>
</dbReference>
<name>A0A7G9G376_9FIRM</name>
<accession>A0A7G9G376</accession>
<dbReference type="EMBL" id="CP060634">
    <property type="protein sequence ID" value="QNM05258.1"/>
    <property type="molecule type" value="Genomic_DNA"/>
</dbReference>
<evidence type="ECO:0000259" key="8">
    <source>
        <dbReference type="Pfam" id="PF02782"/>
    </source>
</evidence>
<dbReference type="Pfam" id="PF02782">
    <property type="entry name" value="FGGY_C"/>
    <property type="match status" value="1"/>
</dbReference>
<dbReference type="CDD" id="cd07771">
    <property type="entry name" value="ASKHA_NBD_FGGY_RhaB-like"/>
    <property type="match status" value="1"/>
</dbReference>
<evidence type="ECO:0000313" key="9">
    <source>
        <dbReference type="EMBL" id="QNM05258.1"/>
    </source>
</evidence>
<keyword evidence="10" id="KW-1185">Reference proteome</keyword>
<dbReference type="InterPro" id="IPR013449">
    <property type="entry name" value="Rhamnulokinase"/>
</dbReference>
<keyword evidence="6" id="KW-0684">Rhamnose metabolism</keyword>
<keyword evidence="5" id="KW-0067">ATP-binding</keyword>
<evidence type="ECO:0000256" key="2">
    <source>
        <dbReference type="ARBA" id="ARBA00022679"/>
    </source>
</evidence>
<keyword evidence="4 9" id="KW-0418">Kinase</keyword>
<organism evidence="9 10">
    <name type="scientific">Qiania dongpingensis</name>
    <dbReference type="NCBI Taxonomy" id="2763669"/>
    <lineage>
        <taxon>Bacteria</taxon>
        <taxon>Bacillati</taxon>
        <taxon>Bacillota</taxon>
        <taxon>Clostridia</taxon>
        <taxon>Lachnospirales</taxon>
        <taxon>Lachnospiraceae</taxon>
        <taxon>Qiania</taxon>
    </lineage>
</organism>